<dbReference type="InterPro" id="IPR002731">
    <property type="entry name" value="ATPase_BadF"/>
</dbReference>
<dbReference type="InterPro" id="IPR052519">
    <property type="entry name" value="Euk-type_GlcNAc_Kinase"/>
</dbReference>
<dbReference type="Pfam" id="PF01869">
    <property type="entry name" value="BcrAD_BadFG"/>
    <property type="match status" value="1"/>
</dbReference>
<proteinExistence type="predicted"/>
<accession>A0ABW0SAI2</accession>
<organism evidence="2 3">
    <name type="scientific">Rubellimicrobium aerolatum</name>
    <dbReference type="NCBI Taxonomy" id="490979"/>
    <lineage>
        <taxon>Bacteria</taxon>
        <taxon>Pseudomonadati</taxon>
        <taxon>Pseudomonadota</taxon>
        <taxon>Alphaproteobacteria</taxon>
        <taxon>Rhodobacterales</taxon>
        <taxon>Roseobacteraceae</taxon>
        <taxon>Rubellimicrobium</taxon>
    </lineage>
</organism>
<dbReference type="EMBL" id="JBHSNA010000003">
    <property type="protein sequence ID" value="MFC5565943.1"/>
    <property type="molecule type" value="Genomic_DNA"/>
</dbReference>
<evidence type="ECO:0000313" key="2">
    <source>
        <dbReference type="EMBL" id="MFC5565943.1"/>
    </source>
</evidence>
<keyword evidence="3" id="KW-1185">Reference proteome</keyword>
<sequence length="318" mass="31787">MTAGAWVLALDGGGTATAAALADRRGEVTILPEAAGCNPQDSPGWDAALREAIGAARHADGDLAAAVLGLPGHGEVPAHDAAASALMRELLAIPFETMNDVALAHLGAFGGGPGVLVLSGTGSMALARGPRGTVRAGGWGDILGDEGSAAWIGREALALAARALDGRAPEALAFARALCARVGPEAAGDFAPLAWIMTQPGSPRAAVAGVARHVDALASDGSGPARRLLWRAAGELARAARVAAARAGLPGPLPWVASGGVFASAHLRDGVALDLGRGPDPPRLSALGGGLLHAAELAGWSPDPRWTARVEASLRAWV</sequence>
<keyword evidence="2" id="KW-0418">Kinase</keyword>
<dbReference type="Gene3D" id="3.30.420.40">
    <property type="match status" value="2"/>
</dbReference>
<dbReference type="RefSeq" id="WP_209840215.1">
    <property type="nucleotide sequence ID" value="NZ_JAGGJP010000007.1"/>
</dbReference>
<comment type="caution">
    <text evidence="2">The sequence shown here is derived from an EMBL/GenBank/DDBJ whole genome shotgun (WGS) entry which is preliminary data.</text>
</comment>
<dbReference type="SUPFAM" id="SSF53067">
    <property type="entry name" value="Actin-like ATPase domain"/>
    <property type="match status" value="2"/>
</dbReference>
<protein>
    <submittedName>
        <fullName evidence="2">N-acetylglucosamine kinase</fullName>
    </submittedName>
</protein>
<keyword evidence="2" id="KW-0808">Transferase</keyword>
<dbReference type="InterPro" id="IPR043129">
    <property type="entry name" value="ATPase_NBD"/>
</dbReference>
<dbReference type="Proteomes" id="UP001596056">
    <property type="component" value="Unassembled WGS sequence"/>
</dbReference>
<evidence type="ECO:0000259" key="1">
    <source>
        <dbReference type="Pfam" id="PF01869"/>
    </source>
</evidence>
<feature type="domain" description="ATPase BadF/BadG/BcrA/BcrD type" evidence="1">
    <location>
        <begin position="10"/>
        <end position="267"/>
    </location>
</feature>
<gene>
    <name evidence="2" type="ORF">ACFPOC_05850</name>
</gene>
<dbReference type="PANTHER" id="PTHR43190">
    <property type="entry name" value="N-ACETYL-D-GLUCOSAMINE KINASE"/>
    <property type="match status" value="1"/>
</dbReference>
<dbReference type="GO" id="GO:0016301">
    <property type="term" value="F:kinase activity"/>
    <property type="evidence" value="ECO:0007669"/>
    <property type="project" value="UniProtKB-KW"/>
</dbReference>
<name>A0ABW0SAI2_9RHOB</name>
<dbReference type="PANTHER" id="PTHR43190:SF3">
    <property type="entry name" value="N-ACETYL-D-GLUCOSAMINE KINASE"/>
    <property type="match status" value="1"/>
</dbReference>
<reference evidence="3" key="1">
    <citation type="journal article" date="2019" name="Int. J. Syst. Evol. Microbiol.">
        <title>The Global Catalogue of Microorganisms (GCM) 10K type strain sequencing project: providing services to taxonomists for standard genome sequencing and annotation.</title>
        <authorList>
            <consortium name="The Broad Institute Genomics Platform"/>
            <consortium name="The Broad Institute Genome Sequencing Center for Infectious Disease"/>
            <person name="Wu L."/>
            <person name="Ma J."/>
        </authorList>
    </citation>
    <scope>NUCLEOTIDE SEQUENCE [LARGE SCALE GENOMIC DNA]</scope>
    <source>
        <strain evidence="3">KACC 11588</strain>
    </source>
</reference>
<evidence type="ECO:0000313" key="3">
    <source>
        <dbReference type="Proteomes" id="UP001596056"/>
    </source>
</evidence>